<feature type="domain" description="Methyltransferase type 11" evidence="1">
    <location>
        <begin position="35"/>
        <end position="126"/>
    </location>
</feature>
<sequence length="241" mass="25462">MAAGYDRGRRLRSQDLESWMAAAIPYLSSAGGRILDLGAGTGRFSGTLARSCGATVVAGEPSAAMRAAFRSNLPDALVVGGAAEALPFRAGVFDAVWASQVIHHVTDLTACAAEVRRVLRPHGHLLLRGGFGAVQELPLYRYFPLAWPPGSAVCLTVEQLAGALGDAGFAMVDHVQVEQTFARDAGELVRKVETRALSPLAGLPDETFERGLSALRSDADSGRLTGPIVERLDLVVFRAPV</sequence>
<name>A0ABN6CTT9_9ACTN</name>
<dbReference type="InterPro" id="IPR029063">
    <property type="entry name" value="SAM-dependent_MTases_sf"/>
</dbReference>
<proteinExistence type="predicted"/>
<dbReference type="Pfam" id="PF08241">
    <property type="entry name" value="Methyltransf_11"/>
    <property type="match status" value="1"/>
</dbReference>
<reference evidence="2 3" key="1">
    <citation type="submission" date="2020-08" db="EMBL/GenBank/DDBJ databases">
        <title>Whole genome shotgun sequence of Actinoplanes ianthinogenes NBRC 13996.</title>
        <authorList>
            <person name="Komaki H."/>
            <person name="Tamura T."/>
        </authorList>
    </citation>
    <scope>NUCLEOTIDE SEQUENCE [LARGE SCALE GENOMIC DNA]</scope>
    <source>
        <strain evidence="2 3">NBRC 13996</strain>
    </source>
</reference>
<keyword evidence="3" id="KW-1185">Reference proteome</keyword>
<evidence type="ECO:0000259" key="1">
    <source>
        <dbReference type="Pfam" id="PF08241"/>
    </source>
</evidence>
<organism evidence="2 3">
    <name type="scientific">Actinoplanes ianthinogenes</name>
    <dbReference type="NCBI Taxonomy" id="122358"/>
    <lineage>
        <taxon>Bacteria</taxon>
        <taxon>Bacillati</taxon>
        <taxon>Actinomycetota</taxon>
        <taxon>Actinomycetes</taxon>
        <taxon>Micromonosporales</taxon>
        <taxon>Micromonosporaceae</taxon>
        <taxon>Actinoplanes</taxon>
    </lineage>
</organism>
<dbReference type="CDD" id="cd02440">
    <property type="entry name" value="AdoMet_MTases"/>
    <property type="match status" value="1"/>
</dbReference>
<dbReference type="PANTHER" id="PTHR43591">
    <property type="entry name" value="METHYLTRANSFERASE"/>
    <property type="match status" value="1"/>
</dbReference>
<protein>
    <recommendedName>
        <fullName evidence="1">Methyltransferase type 11 domain-containing protein</fullName>
    </recommendedName>
</protein>
<evidence type="ECO:0000313" key="2">
    <source>
        <dbReference type="EMBL" id="BCJ48134.1"/>
    </source>
</evidence>
<evidence type="ECO:0000313" key="3">
    <source>
        <dbReference type="Proteomes" id="UP000676967"/>
    </source>
</evidence>
<dbReference type="EMBL" id="AP023356">
    <property type="protein sequence ID" value="BCJ48134.1"/>
    <property type="molecule type" value="Genomic_DNA"/>
</dbReference>
<dbReference type="Proteomes" id="UP000676967">
    <property type="component" value="Chromosome"/>
</dbReference>
<gene>
    <name evidence="2" type="ORF">Aiant_87910</name>
</gene>
<dbReference type="SUPFAM" id="SSF53335">
    <property type="entry name" value="S-adenosyl-L-methionine-dependent methyltransferases"/>
    <property type="match status" value="1"/>
</dbReference>
<dbReference type="Gene3D" id="3.40.50.150">
    <property type="entry name" value="Vaccinia Virus protein VP39"/>
    <property type="match status" value="1"/>
</dbReference>
<accession>A0ABN6CTT9</accession>
<dbReference type="InterPro" id="IPR013216">
    <property type="entry name" value="Methyltransf_11"/>
</dbReference>
<dbReference type="PANTHER" id="PTHR43591:SF24">
    <property type="entry name" value="2-METHOXY-6-POLYPRENYL-1,4-BENZOQUINOL METHYLASE, MITOCHONDRIAL"/>
    <property type="match status" value="1"/>
</dbReference>